<proteinExistence type="predicted"/>
<dbReference type="Pfam" id="PF12833">
    <property type="entry name" value="HTH_18"/>
    <property type="match status" value="1"/>
</dbReference>
<dbReference type="Gene3D" id="1.10.10.60">
    <property type="entry name" value="Homeodomain-like"/>
    <property type="match status" value="2"/>
</dbReference>
<evidence type="ECO:0000256" key="2">
    <source>
        <dbReference type="ARBA" id="ARBA00023125"/>
    </source>
</evidence>
<evidence type="ECO:0000259" key="4">
    <source>
        <dbReference type="PROSITE" id="PS01124"/>
    </source>
</evidence>
<evidence type="ECO:0000313" key="6">
    <source>
        <dbReference type="Proteomes" id="UP000886858"/>
    </source>
</evidence>
<comment type="caution">
    <text evidence="5">The sequence shown here is derived from an EMBL/GenBank/DDBJ whole genome shotgun (WGS) entry which is preliminary data.</text>
</comment>
<reference evidence="5" key="2">
    <citation type="submission" date="2021-04" db="EMBL/GenBank/DDBJ databases">
        <authorList>
            <person name="Gilroy R."/>
        </authorList>
    </citation>
    <scope>NUCLEOTIDE SEQUENCE</scope>
    <source>
        <strain evidence="5">CHK179-7159</strain>
    </source>
</reference>
<dbReference type="PANTHER" id="PTHR43280">
    <property type="entry name" value="ARAC-FAMILY TRANSCRIPTIONAL REGULATOR"/>
    <property type="match status" value="1"/>
</dbReference>
<dbReference type="GO" id="GO:0003700">
    <property type="term" value="F:DNA-binding transcription factor activity"/>
    <property type="evidence" value="ECO:0007669"/>
    <property type="project" value="InterPro"/>
</dbReference>
<organism evidence="5 6">
    <name type="scientific">Candidatus Eisenbergiella merdipullorum</name>
    <dbReference type="NCBI Taxonomy" id="2838553"/>
    <lineage>
        <taxon>Bacteria</taxon>
        <taxon>Bacillati</taxon>
        <taxon>Bacillota</taxon>
        <taxon>Clostridia</taxon>
        <taxon>Lachnospirales</taxon>
        <taxon>Lachnospiraceae</taxon>
        <taxon>Eisenbergiella</taxon>
    </lineage>
</organism>
<dbReference type="SUPFAM" id="SSF46689">
    <property type="entry name" value="Homeodomain-like"/>
    <property type="match status" value="1"/>
</dbReference>
<evidence type="ECO:0000313" key="5">
    <source>
        <dbReference type="EMBL" id="HJA93296.1"/>
    </source>
</evidence>
<dbReference type="PROSITE" id="PS00041">
    <property type="entry name" value="HTH_ARAC_FAMILY_1"/>
    <property type="match status" value="1"/>
</dbReference>
<dbReference type="PANTHER" id="PTHR43280:SF2">
    <property type="entry name" value="HTH-TYPE TRANSCRIPTIONAL REGULATOR EXSA"/>
    <property type="match status" value="1"/>
</dbReference>
<dbReference type="PRINTS" id="PR00032">
    <property type="entry name" value="HTHARAC"/>
</dbReference>
<evidence type="ECO:0000256" key="1">
    <source>
        <dbReference type="ARBA" id="ARBA00023015"/>
    </source>
</evidence>
<dbReference type="GO" id="GO:0043565">
    <property type="term" value="F:sequence-specific DNA binding"/>
    <property type="evidence" value="ECO:0007669"/>
    <property type="project" value="InterPro"/>
</dbReference>
<reference evidence="5" key="1">
    <citation type="journal article" date="2021" name="PeerJ">
        <title>Extensive microbial diversity within the chicken gut microbiome revealed by metagenomics and culture.</title>
        <authorList>
            <person name="Gilroy R."/>
            <person name="Ravi A."/>
            <person name="Getino M."/>
            <person name="Pursley I."/>
            <person name="Horton D.L."/>
            <person name="Alikhan N.F."/>
            <person name="Baker D."/>
            <person name="Gharbi K."/>
            <person name="Hall N."/>
            <person name="Watson M."/>
            <person name="Adriaenssens E.M."/>
            <person name="Foster-Nyarko E."/>
            <person name="Jarju S."/>
            <person name="Secka A."/>
            <person name="Antonio M."/>
            <person name="Oren A."/>
            <person name="Chaudhuri R.R."/>
            <person name="La Ragione R."/>
            <person name="Hildebrand F."/>
            <person name="Pallen M.J."/>
        </authorList>
    </citation>
    <scope>NUCLEOTIDE SEQUENCE</scope>
    <source>
        <strain evidence="5">CHK179-7159</strain>
    </source>
</reference>
<name>A0A9D2I5U8_9FIRM</name>
<dbReference type="EMBL" id="DWYY01000101">
    <property type="protein sequence ID" value="HJA93296.1"/>
    <property type="molecule type" value="Genomic_DNA"/>
</dbReference>
<accession>A0A9D2I5U8</accession>
<dbReference type="PROSITE" id="PS01124">
    <property type="entry name" value="HTH_ARAC_FAMILY_2"/>
    <property type="match status" value="1"/>
</dbReference>
<evidence type="ECO:0000256" key="3">
    <source>
        <dbReference type="ARBA" id="ARBA00023163"/>
    </source>
</evidence>
<keyword evidence="2" id="KW-0238">DNA-binding</keyword>
<dbReference type="InterPro" id="IPR020449">
    <property type="entry name" value="Tscrpt_reg_AraC-type_HTH"/>
</dbReference>
<keyword evidence="1" id="KW-0805">Transcription regulation</keyword>
<dbReference type="SMART" id="SM00342">
    <property type="entry name" value="HTH_ARAC"/>
    <property type="match status" value="1"/>
</dbReference>
<dbReference type="InterPro" id="IPR009057">
    <property type="entry name" value="Homeodomain-like_sf"/>
</dbReference>
<protein>
    <submittedName>
        <fullName evidence="5">AraC family transcriptional regulator</fullName>
    </submittedName>
</protein>
<dbReference type="InterPro" id="IPR018062">
    <property type="entry name" value="HTH_AraC-typ_CS"/>
</dbReference>
<dbReference type="AlphaFoldDB" id="A0A9D2I5U8"/>
<keyword evidence="3" id="KW-0804">Transcription</keyword>
<sequence>MSESNTEKLIDDICNYIDYLSIQFDYSITVHNVEAELGSYFYRFLKYYYHSCQLCKAVKHSSQAWQYCADRQEKVRTAVSCHPILGTCYAGVTEYVFPLKNMSGEVLGFVCLSGYSHNLKDSRERASALAHRFSLSAKTLLTATDSLKTQIPDMKTVSCQIAPLQHMFSLLFHFAGTDHFDPEHSHSKESLYVKISSIINYNYRDPHFSLRKLSEMLNMNYSYISHVFSDFFSCSFSQHIHSLRIESAKKYLELTDEPITMVANVLGFNDSNYFSAIFKKETGLSPTEWRKKYSAIHHSGEGNQPYDEDILQPKISS</sequence>
<feature type="domain" description="HTH araC/xylS-type" evidence="4">
    <location>
        <begin position="193"/>
        <end position="292"/>
    </location>
</feature>
<gene>
    <name evidence="5" type="ORF">H9717_09335</name>
</gene>
<dbReference type="InterPro" id="IPR018060">
    <property type="entry name" value="HTH_AraC"/>
</dbReference>
<dbReference type="Proteomes" id="UP000886858">
    <property type="component" value="Unassembled WGS sequence"/>
</dbReference>